<evidence type="ECO:0000313" key="3">
    <source>
        <dbReference type="Proteomes" id="UP000241421"/>
    </source>
</evidence>
<dbReference type="Proteomes" id="UP000241421">
    <property type="component" value="Unassembled WGS sequence"/>
</dbReference>
<organism evidence="2 3">
    <name type="scientific">Massilia glaciei</name>
    <dbReference type="NCBI Taxonomy" id="1524097"/>
    <lineage>
        <taxon>Bacteria</taxon>
        <taxon>Pseudomonadati</taxon>
        <taxon>Pseudomonadota</taxon>
        <taxon>Betaproteobacteria</taxon>
        <taxon>Burkholderiales</taxon>
        <taxon>Oxalobacteraceae</taxon>
        <taxon>Telluria group</taxon>
        <taxon>Massilia</taxon>
    </lineage>
</organism>
<dbReference type="EMBL" id="PXWF02000116">
    <property type="protein sequence ID" value="PWF49075.1"/>
    <property type="molecule type" value="Genomic_DNA"/>
</dbReference>
<evidence type="ECO:0000313" key="2">
    <source>
        <dbReference type="EMBL" id="PWF49075.1"/>
    </source>
</evidence>
<dbReference type="AlphaFoldDB" id="A0A2U2HNT4"/>
<accession>A0A2U2HNT4</accession>
<keyword evidence="3" id="KW-1185">Reference proteome</keyword>
<gene>
    <name evidence="2" type="ORF">C7C56_008485</name>
</gene>
<name>A0A2U2HNT4_9BURK</name>
<keyword evidence="1" id="KW-0472">Membrane</keyword>
<protein>
    <submittedName>
        <fullName evidence="2">Uncharacterized protein</fullName>
    </submittedName>
</protein>
<evidence type="ECO:0000256" key="1">
    <source>
        <dbReference type="SAM" id="Phobius"/>
    </source>
</evidence>
<dbReference type="RefSeq" id="WP_146204350.1">
    <property type="nucleotide sequence ID" value="NZ_PXWF02000116.1"/>
</dbReference>
<proteinExistence type="predicted"/>
<keyword evidence="1" id="KW-0812">Transmembrane</keyword>
<sequence length="87" mass="8815">MPTAKQTRSTRVALLGFAIALAFLLAAGVSAALSPTNAIAPGPLLGGAGLLSIVFGWLLLRRPWAGVPAAFGINGAPQPLIKIEALQ</sequence>
<feature type="non-terminal residue" evidence="2">
    <location>
        <position position="87"/>
    </location>
</feature>
<reference evidence="2 3" key="1">
    <citation type="submission" date="2018-04" db="EMBL/GenBank/DDBJ databases">
        <title>Massilia violaceinigra sp. nov., a novel purple-pigmented bacterium isolated from Tianshan glacier, Xinjiang, China.</title>
        <authorList>
            <person name="Wang H."/>
        </authorList>
    </citation>
    <scope>NUCLEOTIDE SEQUENCE [LARGE SCALE GENOMIC DNA]</scope>
    <source>
        <strain evidence="2 3">B448-2</strain>
    </source>
</reference>
<feature type="transmembrane region" description="Helical" evidence="1">
    <location>
        <begin position="41"/>
        <end position="60"/>
    </location>
</feature>
<comment type="caution">
    <text evidence="2">The sequence shown here is derived from an EMBL/GenBank/DDBJ whole genome shotgun (WGS) entry which is preliminary data.</text>
</comment>
<keyword evidence="1" id="KW-1133">Transmembrane helix</keyword>